<evidence type="ECO:0000256" key="3">
    <source>
        <dbReference type="PROSITE-ProRule" id="PRU00221"/>
    </source>
</evidence>
<dbReference type="PROSITE" id="PS50082">
    <property type="entry name" value="WD_REPEATS_2"/>
    <property type="match status" value="3"/>
</dbReference>
<dbReference type="PANTHER" id="PTHR43979">
    <property type="entry name" value="PRE-MRNA-PROCESSING FACTOR 17"/>
    <property type="match status" value="1"/>
</dbReference>
<dbReference type="SUPFAM" id="SSF50978">
    <property type="entry name" value="WD40 repeat-like"/>
    <property type="match status" value="1"/>
</dbReference>
<dbReference type="GO" id="GO:0003729">
    <property type="term" value="F:mRNA binding"/>
    <property type="evidence" value="ECO:0007669"/>
    <property type="project" value="TreeGrafter"/>
</dbReference>
<protein>
    <submittedName>
        <fullName evidence="5">Uncharacterized protein</fullName>
    </submittedName>
</protein>
<dbReference type="GO" id="GO:0071013">
    <property type="term" value="C:catalytic step 2 spliceosome"/>
    <property type="evidence" value="ECO:0007669"/>
    <property type="project" value="InterPro"/>
</dbReference>
<evidence type="ECO:0000313" key="6">
    <source>
        <dbReference type="Proteomes" id="UP000307173"/>
    </source>
</evidence>
<dbReference type="GO" id="GO:0000398">
    <property type="term" value="P:mRNA splicing, via spliceosome"/>
    <property type="evidence" value="ECO:0007669"/>
    <property type="project" value="InterPro"/>
</dbReference>
<dbReference type="PROSITE" id="PS50294">
    <property type="entry name" value="WD_REPEATS_REGION"/>
    <property type="match status" value="3"/>
</dbReference>
<feature type="compositionally biased region" description="Basic and acidic residues" evidence="4">
    <location>
        <begin position="106"/>
        <end position="116"/>
    </location>
</feature>
<dbReference type="Gene3D" id="2.130.10.10">
    <property type="entry name" value="YVTN repeat-like/Quinoprotein amine dehydrogenase"/>
    <property type="match status" value="1"/>
</dbReference>
<reference evidence="5 6" key="1">
    <citation type="journal article" date="2019" name="Front. Genet.">
        <title>Whole-Genome Sequencing of the Opportunistic Yeast Pathogen Candida inconspicua Uncovers Its Hybrid Origin.</title>
        <authorList>
            <person name="Mixao V."/>
            <person name="Hansen A.P."/>
            <person name="Saus E."/>
            <person name="Boekhout T."/>
            <person name="Lass-Florl C."/>
            <person name="Gabaldon T."/>
        </authorList>
    </citation>
    <scope>NUCLEOTIDE SEQUENCE [LARGE SCALE GENOMIC DNA]</scope>
    <source>
        <strain evidence="5 6">CBS 180</strain>
    </source>
</reference>
<organism evidence="5 6">
    <name type="scientific">Pichia inconspicua</name>
    <dbReference type="NCBI Taxonomy" id="52247"/>
    <lineage>
        <taxon>Eukaryota</taxon>
        <taxon>Fungi</taxon>
        <taxon>Dikarya</taxon>
        <taxon>Ascomycota</taxon>
        <taxon>Saccharomycotina</taxon>
        <taxon>Pichiomycetes</taxon>
        <taxon>Pichiales</taxon>
        <taxon>Pichiaceae</taxon>
        <taxon>Pichia</taxon>
    </lineage>
</organism>
<evidence type="ECO:0000256" key="2">
    <source>
        <dbReference type="ARBA" id="ARBA00022737"/>
    </source>
</evidence>
<dbReference type="SMART" id="SM00320">
    <property type="entry name" value="WD40"/>
    <property type="match status" value="6"/>
</dbReference>
<name>A0A4T0X1Z1_9ASCO</name>
<dbReference type="AlphaFoldDB" id="A0A4T0X1Z1"/>
<feature type="repeat" description="WD" evidence="3">
    <location>
        <begin position="305"/>
        <end position="339"/>
    </location>
</feature>
<evidence type="ECO:0000313" key="5">
    <source>
        <dbReference type="EMBL" id="TID26247.1"/>
    </source>
</evidence>
<evidence type="ECO:0000256" key="4">
    <source>
        <dbReference type="SAM" id="MobiDB-lite"/>
    </source>
</evidence>
<feature type="repeat" description="WD" evidence="3">
    <location>
        <begin position="221"/>
        <end position="262"/>
    </location>
</feature>
<proteinExistence type="predicted"/>
<dbReference type="InterPro" id="IPR001680">
    <property type="entry name" value="WD40_rpt"/>
</dbReference>
<feature type="repeat" description="WD" evidence="3">
    <location>
        <begin position="177"/>
        <end position="210"/>
    </location>
</feature>
<dbReference type="OrthoDB" id="10257301at2759"/>
<accession>A0A4T0X1Z1</accession>
<dbReference type="STRING" id="52247.A0A4T0X1Z1"/>
<dbReference type="Pfam" id="PF00400">
    <property type="entry name" value="WD40"/>
    <property type="match status" value="4"/>
</dbReference>
<keyword evidence="1 3" id="KW-0853">WD repeat</keyword>
<dbReference type="Proteomes" id="UP000307173">
    <property type="component" value="Unassembled WGS sequence"/>
</dbReference>
<gene>
    <name evidence="5" type="ORF">CANINC_002779</name>
</gene>
<feature type="region of interest" description="Disordered" evidence="4">
    <location>
        <begin position="1"/>
        <end position="138"/>
    </location>
</feature>
<dbReference type="InterPro" id="IPR036322">
    <property type="entry name" value="WD40_repeat_dom_sf"/>
</dbReference>
<dbReference type="PRINTS" id="PR00320">
    <property type="entry name" value="GPROTEINBRPT"/>
</dbReference>
<dbReference type="InterPro" id="IPR020472">
    <property type="entry name" value="WD40_PAC1"/>
</dbReference>
<dbReference type="EMBL" id="SELW01000463">
    <property type="protein sequence ID" value="TID26247.1"/>
    <property type="molecule type" value="Genomic_DNA"/>
</dbReference>
<evidence type="ECO:0000256" key="1">
    <source>
        <dbReference type="ARBA" id="ARBA00022574"/>
    </source>
</evidence>
<feature type="compositionally biased region" description="Basic residues" evidence="4">
    <location>
        <begin position="69"/>
        <end position="80"/>
    </location>
</feature>
<dbReference type="InterPro" id="IPR015943">
    <property type="entry name" value="WD40/YVTN_repeat-like_dom_sf"/>
</dbReference>
<feature type="compositionally biased region" description="Basic and acidic residues" evidence="4">
    <location>
        <begin position="51"/>
        <end position="68"/>
    </location>
</feature>
<dbReference type="CDD" id="cd00200">
    <property type="entry name" value="WD40"/>
    <property type="match status" value="1"/>
</dbReference>
<feature type="compositionally biased region" description="Basic and acidic residues" evidence="4">
    <location>
        <begin position="14"/>
        <end position="28"/>
    </location>
</feature>
<sequence>MNLIGGYSSSSDSDNDRKSIESDNKFGELDNISSKKTTAGFYTEEIIDPLQFERSRRRELNFSEDKSRPSKKPKGKKKKSKGDVEDLEGYKGSWGSSSSSEDDNIEGEREAEKDTEVNSTFSKETENKSMEPEEESTFYGPRKLNLLKTPKSYLIKFATTVPGQKSYYVPKKLSFKYKAHKSAVTSLQFFPNTGHTLLSSGVDETIKLWSTTKPGKLLRDYHGHKRPIKHVQFSQDGSQFISCSYDKTVKVWDTESGKVTFKHNVHTNPNMCCFVPGSPNEFMVALDGKKVEHYDTRTGESVQTYEHHESAVTWIEFLNDGKQFITSSDDRSLKIWDIRINMPVKYIQDPKQQAIPIVKKHPIAHRFVGQSMDNQIVTFHSEKEQNYKKDKLKYFTGHKCAAYAIQLGFTPDGKTLFSGDSNGYCFFWDWKTTKIVTKLKVSNDVISCIDVHPLESSLYAMAGYDGNIYLYE</sequence>
<dbReference type="PANTHER" id="PTHR43979:SF1">
    <property type="entry name" value="PRE-MRNA-PROCESSING FACTOR 17"/>
    <property type="match status" value="1"/>
</dbReference>
<dbReference type="InterPro" id="IPR032847">
    <property type="entry name" value="PRPF17"/>
</dbReference>
<comment type="caution">
    <text evidence="5">The sequence shown here is derived from an EMBL/GenBank/DDBJ whole genome shotgun (WGS) entry which is preliminary data.</text>
</comment>
<keyword evidence="6" id="KW-1185">Reference proteome</keyword>
<keyword evidence="2" id="KW-0677">Repeat</keyword>